<name>A0A449B422_9BACT</name>
<reference evidence="6 7" key="1">
    <citation type="submission" date="2019-01" db="EMBL/GenBank/DDBJ databases">
        <authorList>
            <consortium name="Pathogen Informatics"/>
        </authorList>
    </citation>
    <scope>NUCLEOTIDE SEQUENCE [LARGE SCALE GENOMIC DNA]</scope>
    <source>
        <strain evidence="6 7">NCTC10168</strain>
    </source>
</reference>
<dbReference type="InterPro" id="IPR002293">
    <property type="entry name" value="AA/rel_permease1"/>
</dbReference>
<feature type="transmembrane region" description="Helical" evidence="5">
    <location>
        <begin position="219"/>
        <end position="242"/>
    </location>
</feature>
<dbReference type="Proteomes" id="UP000290243">
    <property type="component" value="Chromosome"/>
</dbReference>
<dbReference type="PANTHER" id="PTHR11785:SF512">
    <property type="entry name" value="SOBREMESA, ISOFORM B"/>
    <property type="match status" value="1"/>
</dbReference>
<keyword evidence="2 5" id="KW-0812">Transmembrane</keyword>
<feature type="transmembrane region" description="Helical" evidence="5">
    <location>
        <begin position="97"/>
        <end position="118"/>
    </location>
</feature>
<protein>
    <submittedName>
        <fullName evidence="6">Serine/threonine exchanger SteT</fullName>
    </submittedName>
</protein>
<keyword evidence="7" id="KW-1185">Reference proteome</keyword>
<dbReference type="GO" id="GO:0016020">
    <property type="term" value="C:membrane"/>
    <property type="evidence" value="ECO:0007669"/>
    <property type="project" value="UniProtKB-SubCell"/>
</dbReference>
<keyword evidence="3 5" id="KW-1133">Transmembrane helix</keyword>
<feature type="transmembrane region" description="Helical" evidence="5">
    <location>
        <begin position="138"/>
        <end position="159"/>
    </location>
</feature>
<organism evidence="6 7">
    <name type="scientific">Mycoplasmopsis maculosa</name>
    <dbReference type="NCBI Taxonomy" id="114885"/>
    <lineage>
        <taxon>Bacteria</taxon>
        <taxon>Bacillati</taxon>
        <taxon>Mycoplasmatota</taxon>
        <taxon>Mycoplasmoidales</taxon>
        <taxon>Metamycoplasmataceae</taxon>
        <taxon>Mycoplasmopsis</taxon>
    </lineage>
</organism>
<evidence type="ECO:0000256" key="4">
    <source>
        <dbReference type="ARBA" id="ARBA00023136"/>
    </source>
</evidence>
<dbReference type="KEGG" id="mmau:NCTC10168_00233"/>
<proteinExistence type="predicted"/>
<feature type="transmembrane region" description="Helical" evidence="5">
    <location>
        <begin position="305"/>
        <end position="326"/>
    </location>
</feature>
<dbReference type="PANTHER" id="PTHR11785">
    <property type="entry name" value="AMINO ACID TRANSPORTER"/>
    <property type="match status" value="1"/>
</dbReference>
<dbReference type="Pfam" id="PF13520">
    <property type="entry name" value="AA_permease_2"/>
    <property type="match status" value="1"/>
</dbReference>
<feature type="transmembrane region" description="Helical" evidence="5">
    <location>
        <begin position="365"/>
        <end position="388"/>
    </location>
</feature>
<evidence type="ECO:0000313" key="6">
    <source>
        <dbReference type="EMBL" id="VEU75315.1"/>
    </source>
</evidence>
<evidence type="ECO:0000256" key="5">
    <source>
        <dbReference type="SAM" id="Phobius"/>
    </source>
</evidence>
<feature type="transmembrane region" description="Helical" evidence="5">
    <location>
        <begin position="12"/>
        <end position="31"/>
    </location>
</feature>
<dbReference type="Gene3D" id="1.20.1740.10">
    <property type="entry name" value="Amino acid/polyamine transporter I"/>
    <property type="match status" value="1"/>
</dbReference>
<gene>
    <name evidence="6" type="primary">steT_2</name>
    <name evidence="6" type="ORF">NCTC10168_00233</name>
</gene>
<feature type="transmembrane region" description="Helical" evidence="5">
    <location>
        <begin position="263"/>
        <end position="285"/>
    </location>
</feature>
<evidence type="ECO:0000256" key="2">
    <source>
        <dbReference type="ARBA" id="ARBA00022692"/>
    </source>
</evidence>
<dbReference type="RefSeq" id="WP_129646323.1">
    <property type="nucleotide sequence ID" value="NZ_LR215037.1"/>
</dbReference>
<keyword evidence="4 5" id="KW-0472">Membrane</keyword>
<feature type="transmembrane region" description="Helical" evidence="5">
    <location>
        <begin position="552"/>
        <end position="575"/>
    </location>
</feature>
<feature type="transmembrane region" description="Helical" evidence="5">
    <location>
        <begin position="43"/>
        <end position="66"/>
    </location>
</feature>
<feature type="transmembrane region" description="Helical" evidence="5">
    <location>
        <begin position="466"/>
        <end position="491"/>
    </location>
</feature>
<sequence>MSETQTKEKKISFISAMLIVIGGSIGAGIFFKSGSVLSSSHASIILAAFCWIIASFAVIAMALALIEISSVRNDNLSLMSWTKVFCSRRIYLSSKDFMTYIYLPLTYFFMPLYVILSLQDGFTALLGRDAVFGTSQDWMIWLVISLIMTVYFLTVPAIWSKVGDIQNKVVLAVKFLPLVFVGIIGFVLAGTNTGGVSEVKILVESKGSISHAIKVGDGIASFSGIGAGLGVFLAVTAIFFAYDGFYVAAGIQSEMKEPKKTPAAIFLGLAITTLIYLLIAISMSINGGSFFSMQDYMANLFGSSLAARIVFGIMNLCIAIGVLGIINGFSMWAPRYVEDLLALGDLPFWNRFQGKLNPNRPIIGIVYSLVITIPVVIVFTAIGALAYLPLNADYAYYDSPNDWRALVSESGGSMNRLYTFADLMSNWTALFTFAFIAFAILGGIINRKTNKVLIKDKKKYFLPTAYISVIIVFISLLVTVLVPIIDLFLLAGFDSLYTARDAASEGMNAFLNNQYGYEGASKIVENMNLEASSDAALAFANVNVASKLNDLIISRVALVIVLALYIALSFAPSYIEDAIHKHKFGSLEKYEEYKTSILSQYKEQVLA</sequence>
<dbReference type="OrthoDB" id="396925at2"/>
<evidence type="ECO:0000256" key="1">
    <source>
        <dbReference type="ARBA" id="ARBA00004141"/>
    </source>
</evidence>
<dbReference type="PIRSF" id="PIRSF006060">
    <property type="entry name" value="AA_transporter"/>
    <property type="match status" value="1"/>
</dbReference>
<feature type="transmembrane region" description="Helical" evidence="5">
    <location>
        <begin position="171"/>
        <end position="190"/>
    </location>
</feature>
<dbReference type="InterPro" id="IPR050598">
    <property type="entry name" value="AminoAcid_Transporter"/>
</dbReference>
<evidence type="ECO:0000313" key="7">
    <source>
        <dbReference type="Proteomes" id="UP000290243"/>
    </source>
</evidence>
<comment type="subcellular location">
    <subcellularLocation>
        <location evidence="1">Membrane</location>
        <topology evidence="1">Multi-pass membrane protein</topology>
    </subcellularLocation>
</comment>
<dbReference type="GO" id="GO:0015179">
    <property type="term" value="F:L-amino acid transmembrane transporter activity"/>
    <property type="evidence" value="ECO:0007669"/>
    <property type="project" value="TreeGrafter"/>
</dbReference>
<feature type="transmembrane region" description="Helical" evidence="5">
    <location>
        <begin position="424"/>
        <end position="445"/>
    </location>
</feature>
<evidence type="ECO:0000256" key="3">
    <source>
        <dbReference type="ARBA" id="ARBA00022989"/>
    </source>
</evidence>
<dbReference type="AlphaFoldDB" id="A0A449B422"/>
<accession>A0A449B422</accession>
<dbReference type="EMBL" id="LR215037">
    <property type="protein sequence ID" value="VEU75315.1"/>
    <property type="molecule type" value="Genomic_DNA"/>
</dbReference>